<keyword evidence="3 6" id="KW-0812">Transmembrane</keyword>
<protein>
    <submittedName>
        <fullName evidence="8">Uncharacterized protein LOC101852245</fullName>
    </submittedName>
</protein>
<evidence type="ECO:0000313" key="7">
    <source>
        <dbReference type="Proteomes" id="UP000694888"/>
    </source>
</evidence>
<evidence type="ECO:0000256" key="4">
    <source>
        <dbReference type="ARBA" id="ARBA00022989"/>
    </source>
</evidence>
<name>A0ABM0JQG9_APLCA</name>
<dbReference type="Pfam" id="PF04505">
    <property type="entry name" value="CD225"/>
    <property type="match status" value="1"/>
</dbReference>
<dbReference type="PANTHER" id="PTHR14948:SF25">
    <property type="entry name" value="DUF4190 DOMAIN-CONTAINING PROTEIN"/>
    <property type="match status" value="1"/>
</dbReference>
<evidence type="ECO:0000313" key="8">
    <source>
        <dbReference type="RefSeq" id="XP_005099153.1"/>
    </source>
</evidence>
<sequence>MMNTGTTPAPPEVYSTNSKQLLVTRDPVYVHPTIRQGHFVGLKPHNYLYFAIVATLINPVIGAVAIVFALKSDSAFNDGDVHYATKWSNYAFLTGIIGIVTSVILGVAIGFALAGPGLRGGHSY</sequence>
<dbReference type="Proteomes" id="UP000694888">
    <property type="component" value="Unplaced"/>
</dbReference>
<organism evidence="7 8">
    <name type="scientific">Aplysia californica</name>
    <name type="common">California sea hare</name>
    <dbReference type="NCBI Taxonomy" id="6500"/>
    <lineage>
        <taxon>Eukaryota</taxon>
        <taxon>Metazoa</taxon>
        <taxon>Spiralia</taxon>
        <taxon>Lophotrochozoa</taxon>
        <taxon>Mollusca</taxon>
        <taxon>Gastropoda</taxon>
        <taxon>Heterobranchia</taxon>
        <taxon>Euthyneura</taxon>
        <taxon>Tectipleura</taxon>
        <taxon>Aplysiida</taxon>
        <taxon>Aplysioidea</taxon>
        <taxon>Aplysiidae</taxon>
        <taxon>Aplysia</taxon>
    </lineage>
</organism>
<keyword evidence="7" id="KW-1185">Reference proteome</keyword>
<dbReference type="InterPro" id="IPR051423">
    <property type="entry name" value="CD225/Dispanin"/>
</dbReference>
<comment type="similarity">
    <text evidence="2">Belongs to the CD225/Dispanin family.</text>
</comment>
<evidence type="ECO:0000256" key="3">
    <source>
        <dbReference type="ARBA" id="ARBA00022692"/>
    </source>
</evidence>
<evidence type="ECO:0000256" key="6">
    <source>
        <dbReference type="SAM" id="Phobius"/>
    </source>
</evidence>
<accession>A0ABM0JQG9</accession>
<reference evidence="8" key="1">
    <citation type="submission" date="2025-08" db="UniProtKB">
        <authorList>
            <consortium name="RefSeq"/>
        </authorList>
    </citation>
    <scope>IDENTIFICATION</scope>
</reference>
<dbReference type="GeneID" id="101852245"/>
<comment type="subcellular location">
    <subcellularLocation>
        <location evidence="1">Membrane</location>
    </subcellularLocation>
</comment>
<evidence type="ECO:0000256" key="1">
    <source>
        <dbReference type="ARBA" id="ARBA00004370"/>
    </source>
</evidence>
<gene>
    <name evidence="8" type="primary">LOC101852245</name>
</gene>
<keyword evidence="4 6" id="KW-1133">Transmembrane helix</keyword>
<feature type="transmembrane region" description="Helical" evidence="6">
    <location>
        <begin position="47"/>
        <end position="70"/>
    </location>
</feature>
<evidence type="ECO:0000256" key="5">
    <source>
        <dbReference type="ARBA" id="ARBA00023136"/>
    </source>
</evidence>
<feature type="transmembrane region" description="Helical" evidence="6">
    <location>
        <begin position="90"/>
        <end position="114"/>
    </location>
</feature>
<dbReference type="PANTHER" id="PTHR14948">
    <property type="entry name" value="NG5"/>
    <property type="match status" value="1"/>
</dbReference>
<dbReference type="RefSeq" id="XP_005099153.1">
    <property type="nucleotide sequence ID" value="XM_005099096.3"/>
</dbReference>
<proteinExistence type="inferred from homology"/>
<keyword evidence="5 6" id="KW-0472">Membrane</keyword>
<dbReference type="InterPro" id="IPR007593">
    <property type="entry name" value="CD225/Dispanin_fam"/>
</dbReference>
<evidence type="ECO:0000256" key="2">
    <source>
        <dbReference type="ARBA" id="ARBA00006843"/>
    </source>
</evidence>